<feature type="compositionally biased region" description="Basic and acidic residues" evidence="1">
    <location>
        <begin position="11"/>
        <end position="20"/>
    </location>
</feature>
<protein>
    <submittedName>
        <fullName evidence="2">Uncharacterized protein</fullName>
    </submittedName>
</protein>
<reference evidence="2" key="1">
    <citation type="submission" date="2021-07" db="EMBL/GenBank/DDBJ databases">
        <authorList>
            <person name="Durling M."/>
        </authorList>
    </citation>
    <scope>NUCLEOTIDE SEQUENCE</scope>
</reference>
<name>A0A9N9KV69_9HELO</name>
<proteinExistence type="predicted"/>
<comment type="caution">
    <text evidence="2">The sequence shown here is derived from an EMBL/GenBank/DDBJ whole genome shotgun (WGS) entry which is preliminary data.</text>
</comment>
<keyword evidence="3" id="KW-1185">Reference proteome</keyword>
<gene>
    <name evidence="2" type="ORF">HYFRA_00006590</name>
</gene>
<accession>A0A9N9KV69</accession>
<feature type="region of interest" description="Disordered" evidence="1">
    <location>
        <begin position="1"/>
        <end position="20"/>
    </location>
</feature>
<dbReference type="Proteomes" id="UP000696280">
    <property type="component" value="Unassembled WGS sequence"/>
</dbReference>
<dbReference type="AlphaFoldDB" id="A0A9N9KV69"/>
<dbReference type="OrthoDB" id="10465084at2759"/>
<sequence length="174" mass="18668">MAPSRSNTKTIRCDEDGKPLPTRKEFYSRFIDPSFSAEHIQKAIDDQIAAGGFQDPLPGVDYSYKAPAPAPAPAPVRKATKPVFAPKASGEPAPAFQNIPPAPKPAPVPEEKAAVPTPKAQMDHYAKQFTGLTRDRFAACVAAEAARIRKAGGWEAVKDDEAFLGAAKSLLDKR</sequence>
<dbReference type="EMBL" id="CAJVRL010000052">
    <property type="protein sequence ID" value="CAG8953701.1"/>
    <property type="molecule type" value="Genomic_DNA"/>
</dbReference>
<feature type="compositionally biased region" description="Polar residues" evidence="1">
    <location>
        <begin position="1"/>
        <end position="10"/>
    </location>
</feature>
<evidence type="ECO:0000313" key="3">
    <source>
        <dbReference type="Proteomes" id="UP000696280"/>
    </source>
</evidence>
<feature type="region of interest" description="Disordered" evidence="1">
    <location>
        <begin position="84"/>
        <end position="121"/>
    </location>
</feature>
<evidence type="ECO:0000313" key="2">
    <source>
        <dbReference type="EMBL" id="CAG8953701.1"/>
    </source>
</evidence>
<organism evidence="2 3">
    <name type="scientific">Hymenoscyphus fraxineus</name>
    <dbReference type="NCBI Taxonomy" id="746836"/>
    <lineage>
        <taxon>Eukaryota</taxon>
        <taxon>Fungi</taxon>
        <taxon>Dikarya</taxon>
        <taxon>Ascomycota</taxon>
        <taxon>Pezizomycotina</taxon>
        <taxon>Leotiomycetes</taxon>
        <taxon>Helotiales</taxon>
        <taxon>Helotiaceae</taxon>
        <taxon>Hymenoscyphus</taxon>
    </lineage>
</organism>
<evidence type="ECO:0000256" key="1">
    <source>
        <dbReference type="SAM" id="MobiDB-lite"/>
    </source>
</evidence>